<feature type="compositionally biased region" description="Polar residues" evidence="1">
    <location>
        <begin position="34"/>
        <end position="66"/>
    </location>
</feature>
<sequence>MSHPASSSEPQTLLAMPATYIPDESPLPPLTPSADDSSLNQNSGTGASYSSVTATNTRVGFSTPRETSPLREVTPFGSPRASNASSNAGVVINDNPEESSSSHVEEHPWITIGRGGRPLRTPTPELSPAQEADVRRAEELLTQDQRDAILRRGASVFITDDDSMDTESTPKDKGKGIDPLLPLQRKLRNSKPRLSFGDPSQLVPLH</sequence>
<accession>A0A9P6DEQ1</accession>
<protein>
    <submittedName>
        <fullName evidence="2">Uncharacterized protein</fullName>
    </submittedName>
</protein>
<proteinExistence type="predicted"/>
<organism evidence="2 3">
    <name type="scientific">Pleurotus eryngii</name>
    <name type="common">Boletus of the steppes</name>
    <dbReference type="NCBI Taxonomy" id="5323"/>
    <lineage>
        <taxon>Eukaryota</taxon>
        <taxon>Fungi</taxon>
        <taxon>Dikarya</taxon>
        <taxon>Basidiomycota</taxon>
        <taxon>Agaricomycotina</taxon>
        <taxon>Agaricomycetes</taxon>
        <taxon>Agaricomycetidae</taxon>
        <taxon>Agaricales</taxon>
        <taxon>Pleurotineae</taxon>
        <taxon>Pleurotaceae</taxon>
        <taxon>Pleurotus</taxon>
    </lineage>
</organism>
<comment type="caution">
    <text evidence="2">The sequence shown here is derived from an EMBL/GenBank/DDBJ whole genome shotgun (WGS) entry which is preliminary data.</text>
</comment>
<evidence type="ECO:0000313" key="3">
    <source>
        <dbReference type="Proteomes" id="UP000807025"/>
    </source>
</evidence>
<name>A0A9P6DEQ1_PLEER</name>
<feature type="region of interest" description="Disordered" evidence="1">
    <location>
        <begin position="1"/>
        <end position="134"/>
    </location>
</feature>
<dbReference type="EMBL" id="MU154521">
    <property type="protein sequence ID" value="KAF9502207.1"/>
    <property type="molecule type" value="Genomic_DNA"/>
</dbReference>
<gene>
    <name evidence="2" type="ORF">BDN71DRAFT_1425924</name>
</gene>
<dbReference type="AlphaFoldDB" id="A0A9P6DEQ1"/>
<dbReference type="Proteomes" id="UP000807025">
    <property type="component" value="Unassembled WGS sequence"/>
</dbReference>
<evidence type="ECO:0000313" key="2">
    <source>
        <dbReference type="EMBL" id="KAF9502207.1"/>
    </source>
</evidence>
<evidence type="ECO:0000256" key="1">
    <source>
        <dbReference type="SAM" id="MobiDB-lite"/>
    </source>
</evidence>
<reference evidence="2" key="1">
    <citation type="submission" date="2020-11" db="EMBL/GenBank/DDBJ databases">
        <authorList>
            <consortium name="DOE Joint Genome Institute"/>
            <person name="Ahrendt S."/>
            <person name="Riley R."/>
            <person name="Andreopoulos W."/>
            <person name="Labutti K."/>
            <person name="Pangilinan J."/>
            <person name="Ruiz-Duenas F.J."/>
            <person name="Barrasa J.M."/>
            <person name="Sanchez-Garcia M."/>
            <person name="Camarero S."/>
            <person name="Miyauchi S."/>
            <person name="Serrano A."/>
            <person name="Linde D."/>
            <person name="Babiker R."/>
            <person name="Drula E."/>
            <person name="Ayuso-Fernandez I."/>
            <person name="Pacheco R."/>
            <person name="Padilla G."/>
            <person name="Ferreira P."/>
            <person name="Barriuso J."/>
            <person name="Kellner H."/>
            <person name="Castanera R."/>
            <person name="Alfaro M."/>
            <person name="Ramirez L."/>
            <person name="Pisabarro A.G."/>
            <person name="Kuo A."/>
            <person name="Tritt A."/>
            <person name="Lipzen A."/>
            <person name="He G."/>
            <person name="Yan M."/>
            <person name="Ng V."/>
            <person name="Cullen D."/>
            <person name="Martin F."/>
            <person name="Rosso M.-N."/>
            <person name="Henrissat B."/>
            <person name="Hibbett D."/>
            <person name="Martinez A.T."/>
            <person name="Grigoriev I.V."/>
        </authorList>
    </citation>
    <scope>NUCLEOTIDE SEQUENCE</scope>
    <source>
        <strain evidence="2">ATCC 90797</strain>
    </source>
</reference>
<keyword evidence="3" id="KW-1185">Reference proteome</keyword>
<feature type="region of interest" description="Disordered" evidence="1">
    <location>
        <begin position="158"/>
        <end position="206"/>
    </location>
</feature>
<feature type="compositionally biased region" description="Polar residues" evidence="1">
    <location>
        <begin position="1"/>
        <end position="11"/>
    </location>
</feature>